<evidence type="ECO:0000313" key="1">
    <source>
        <dbReference type="EMBL" id="KAK3392224.1"/>
    </source>
</evidence>
<dbReference type="AlphaFoldDB" id="A0AAE0P2S8"/>
<proteinExistence type="predicted"/>
<comment type="caution">
    <text evidence="1">The sequence shown here is derived from an EMBL/GenBank/DDBJ whole genome shotgun (WGS) entry which is preliminary data.</text>
</comment>
<reference evidence="1" key="1">
    <citation type="journal article" date="2023" name="Mol. Phylogenet. Evol.">
        <title>Genome-scale phylogeny and comparative genomics of the fungal order Sordariales.</title>
        <authorList>
            <person name="Hensen N."/>
            <person name="Bonometti L."/>
            <person name="Westerberg I."/>
            <person name="Brannstrom I.O."/>
            <person name="Guillou S."/>
            <person name="Cros-Aarteil S."/>
            <person name="Calhoun S."/>
            <person name="Haridas S."/>
            <person name="Kuo A."/>
            <person name="Mondo S."/>
            <person name="Pangilinan J."/>
            <person name="Riley R."/>
            <person name="LaButti K."/>
            <person name="Andreopoulos B."/>
            <person name="Lipzen A."/>
            <person name="Chen C."/>
            <person name="Yan M."/>
            <person name="Daum C."/>
            <person name="Ng V."/>
            <person name="Clum A."/>
            <person name="Steindorff A."/>
            <person name="Ohm R.A."/>
            <person name="Martin F."/>
            <person name="Silar P."/>
            <person name="Natvig D.O."/>
            <person name="Lalanne C."/>
            <person name="Gautier V."/>
            <person name="Ament-Velasquez S.L."/>
            <person name="Kruys A."/>
            <person name="Hutchinson M.I."/>
            <person name="Powell A.J."/>
            <person name="Barry K."/>
            <person name="Miller A.N."/>
            <person name="Grigoriev I.V."/>
            <person name="Debuchy R."/>
            <person name="Gladieux P."/>
            <person name="Hiltunen Thoren M."/>
            <person name="Johannesson H."/>
        </authorList>
    </citation>
    <scope>NUCLEOTIDE SEQUENCE</scope>
    <source>
        <strain evidence="1">FGSC 1904</strain>
    </source>
</reference>
<reference evidence="1" key="2">
    <citation type="submission" date="2023-07" db="EMBL/GenBank/DDBJ databases">
        <authorList>
            <consortium name="Lawrence Berkeley National Laboratory"/>
            <person name="Haridas S."/>
            <person name="Hensen N."/>
            <person name="Bonometti L."/>
            <person name="Westerberg I."/>
            <person name="Brannstrom I.O."/>
            <person name="Guillou S."/>
            <person name="Cros-Aarteil S."/>
            <person name="Calhoun S."/>
            <person name="Kuo A."/>
            <person name="Mondo S."/>
            <person name="Pangilinan J."/>
            <person name="Riley R."/>
            <person name="LaButti K."/>
            <person name="Andreopoulos B."/>
            <person name="Lipzen A."/>
            <person name="Chen C."/>
            <person name="Yanf M."/>
            <person name="Daum C."/>
            <person name="Ng V."/>
            <person name="Clum A."/>
            <person name="Steindorff A."/>
            <person name="Ohm R."/>
            <person name="Martin F."/>
            <person name="Silar P."/>
            <person name="Natvig D."/>
            <person name="Lalanne C."/>
            <person name="Gautier V."/>
            <person name="Ament-velasquez S.L."/>
            <person name="Kruys A."/>
            <person name="Hutchinson M.I."/>
            <person name="Powell A.J."/>
            <person name="Barry K."/>
            <person name="Miller A.N."/>
            <person name="Grigoriev I.V."/>
            <person name="Debuchy R."/>
            <person name="Gladieux P."/>
            <person name="Thoren M.H."/>
            <person name="Johannesson H."/>
        </authorList>
    </citation>
    <scope>NUCLEOTIDE SEQUENCE</scope>
    <source>
        <strain evidence="1">FGSC 1904</strain>
    </source>
</reference>
<gene>
    <name evidence="1" type="ORF">B0T20DRAFT_50486</name>
</gene>
<dbReference type="EMBL" id="JAUTDP010000011">
    <property type="protein sequence ID" value="KAK3392224.1"/>
    <property type="molecule type" value="Genomic_DNA"/>
</dbReference>
<evidence type="ECO:0000313" key="2">
    <source>
        <dbReference type="Proteomes" id="UP001281003"/>
    </source>
</evidence>
<accession>A0AAE0P2S8</accession>
<name>A0AAE0P2S8_SORBR</name>
<protein>
    <submittedName>
        <fullName evidence="1">Uncharacterized protein</fullName>
    </submittedName>
</protein>
<organism evidence="1 2">
    <name type="scientific">Sordaria brevicollis</name>
    <dbReference type="NCBI Taxonomy" id="83679"/>
    <lineage>
        <taxon>Eukaryota</taxon>
        <taxon>Fungi</taxon>
        <taxon>Dikarya</taxon>
        <taxon>Ascomycota</taxon>
        <taxon>Pezizomycotina</taxon>
        <taxon>Sordariomycetes</taxon>
        <taxon>Sordariomycetidae</taxon>
        <taxon>Sordariales</taxon>
        <taxon>Sordariaceae</taxon>
        <taxon>Sordaria</taxon>
    </lineage>
</organism>
<dbReference type="Proteomes" id="UP001281003">
    <property type="component" value="Unassembled WGS sequence"/>
</dbReference>
<keyword evidence="2" id="KW-1185">Reference proteome</keyword>
<sequence>MHTFPARPSLSLCFDMARPPVLVGPSIVPLVPRGKEHKALFDDMISLSTVNKFTIYFDPVAVGSEVQDQFAHLPSLFSSASRPAPSDTYNVQRLYLGRGSRLIRAPTTAAQLSSTTTQDHALHCSPAEGDQNSELAGGYLDSILDSLEPFDSGTCTCPASKFSPN</sequence>